<dbReference type="GO" id="GO:0046872">
    <property type="term" value="F:metal ion binding"/>
    <property type="evidence" value="ECO:0007669"/>
    <property type="project" value="InterPro"/>
</dbReference>
<dbReference type="EMBL" id="JANJZL010000007">
    <property type="protein sequence ID" value="MCR2044639.1"/>
    <property type="molecule type" value="Genomic_DNA"/>
</dbReference>
<evidence type="ECO:0000313" key="1">
    <source>
        <dbReference type="EMBL" id="MCR2044639.1"/>
    </source>
</evidence>
<dbReference type="InterPro" id="IPR036163">
    <property type="entry name" value="HMA_dom_sf"/>
</dbReference>
<keyword evidence="2" id="KW-1185">Reference proteome</keyword>
<dbReference type="Proteomes" id="UP001142078">
    <property type="component" value="Unassembled WGS sequence"/>
</dbReference>
<proteinExistence type="predicted"/>
<evidence type="ECO:0008006" key="3">
    <source>
        <dbReference type="Google" id="ProtNLM"/>
    </source>
</evidence>
<dbReference type="AlphaFoldDB" id="A0A9X2S5S9"/>
<evidence type="ECO:0000313" key="2">
    <source>
        <dbReference type="Proteomes" id="UP001142078"/>
    </source>
</evidence>
<dbReference type="RefSeq" id="WP_042680965.1">
    <property type="nucleotide sequence ID" value="NZ_CABKTM010000025.1"/>
</dbReference>
<dbReference type="SUPFAM" id="SSF55008">
    <property type="entry name" value="HMA, heavy metal-associated domain"/>
    <property type="match status" value="1"/>
</dbReference>
<protein>
    <recommendedName>
        <fullName evidence="3">HMA domain-containing protein</fullName>
    </recommendedName>
</protein>
<sequence length="65" mass="7410">MKVKKFVSESFGKVDENYVKNSLHSIDGVKAVRLDDRANTITVEYDDSKVSSSTLENELRKNNFL</sequence>
<accession>A0A9X2S5S9</accession>
<comment type="caution">
    <text evidence="1">The sequence shown here is derived from an EMBL/GenBank/DDBJ whole genome shotgun (WGS) entry which is preliminary data.</text>
</comment>
<name>A0A9X2S5S9_9FIRM</name>
<organism evidence="1 2">
    <name type="scientific">Anaerosalibacter massiliensis</name>
    <dbReference type="NCBI Taxonomy" id="1347392"/>
    <lineage>
        <taxon>Bacteria</taxon>
        <taxon>Bacillati</taxon>
        <taxon>Bacillota</taxon>
        <taxon>Tissierellia</taxon>
        <taxon>Tissierellales</taxon>
        <taxon>Sporanaerobacteraceae</taxon>
        <taxon>Anaerosalibacter</taxon>
    </lineage>
</organism>
<dbReference type="CDD" id="cd00371">
    <property type="entry name" value="HMA"/>
    <property type="match status" value="1"/>
</dbReference>
<reference evidence="1" key="1">
    <citation type="submission" date="2022-07" db="EMBL/GenBank/DDBJ databases">
        <title>Enhanced cultured diversity of the mouse gut microbiota enables custom-made synthetic communities.</title>
        <authorList>
            <person name="Afrizal A."/>
        </authorList>
    </citation>
    <scope>NUCLEOTIDE SEQUENCE</scope>
    <source>
        <strain evidence="1">DSM 29482</strain>
    </source>
</reference>
<dbReference type="Gene3D" id="3.30.70.100">
    <property type="match status" value="1"/>
</dbReference>
<dbReference type="OrthoDB" id="9813965at2"/>
<dbReference type="InterPro" id="IPR006121">
    <property type="entry name" value="HMA_dom"/>
</dbReference>
<gene>
    <name evidence="1" type="ORF">NSA23_11030</name>
</gene>